<dbReference type="InterPro" id="IPR002638">
    <property type="entry name" value="Quinolinate_PRibosylTrfase_C"/>
</dbReference>
<protein>
    <recommendedName>
        <fullName evidence="11">Probable nicotinate-nucleotide pyrophosphorylase [carboxylating]</fullName>
        <ecNumber evidence="5">2.4.2.19</ecNumber>
    </recommendedName>
    <alternativeName>
        <fullName evidence="9">Quinolinate phosphoribosyltransferase [decarboxylating]</fullName>
    </alternativeName>
</protein>
<evidence type="ECO:0000256" key="6">
    <source>
        <dbReference type="ARBA" id="ARBA00022642"/>
    </source>
</evidence>
<dbReference type="GO" id="GO:0034213">
    <property type="term" value="P:quinolinate catabolic process"/>
    <property type="evidence" value="ECO:0007669"/>
    <property type="project" value="TreeGrafter"/>
</dbReference>
<dbReference type="Gene3D" id="3.20.20.70">
    <property type="entry name" value="Aldolase class I"/>
    <property type="match status" value="1"/>
</dbReference>
<evidence type="ECO:0000256" key="3">
    <source>
        <dbReference type="ARBA" id="ARBA00009400"/>
    </source>
</evidence>
<dbReference type="NCBIfam" id="TIGR00078">
    <property type="entry name" value="nadC"/>
    <property type="match status" value="1"/>
</dbReference>
<proteinExistence type="inferred from homology"/>
<feature type="binding site" evidence="13">
    <location>
        <begin position="258"/>
        <end position="260"/>
    </location>
    <ligand>
        <name>substrate</name>
    </ligand>
</feature>
<dbReference type="Pfam" id="PF02749">
    <property type="entry name" value="QRPTase_N"/>
    <property type="match status" value="1"/>
</dbReference>
<gene>
    <name evidence="16" type="ORF">A7L45_15700</name>
</gene>
<feature type="domain" description="Quinolinate phosphoribosyl transferase C-terminal" evidence="14">
    <location>
        <begin position="108"/>
        <end position="273"/>
    </location>
</feature>
<keyword evidence="6" id="KW-0662">Pyridine nucleotide biosynthesis</keyword>
<dbReference type="InterPro" id="IPR027277">
    <property type="entry name" value="NadC/ModD"/>
</dbReference>
<dbReference type="SUPFAM" id="SSF51690">
    <property type="entry name" value="Nicotinate/Quinolinate PRTase C-terminal domain-like"/>
    <property type="match status" value="1"/>
</dbReference>
<comment type="similarity">
    <text evidence="3 12">Belongs to the NadC/ModD family.</text>
</comment>
<evidence type="ECO:0000259" key="15">
    <source>
        <dbReference type="Pfam" id="PF02749"/>
    </source>
</evidence>
<dbReference type="PANTHER" id="PTHR32179:SF3">
    <property type="entry name" value="NICOTINATE-NUCLEOTIDE PYROPHOSPHORYLASE [CARBOXYLATING]"/>
    <property type="match status" value="1"/>
</dbReference>
<evidence type="ECO:0000256" key="4">
    <source>
        <dbReference type="ARBA" id="ARBA00011218"/>
    </source>
</evidence>
<evidence type="ECO:0000256" key="7">
    <source>
        <dbReference type="ARBA" id="ARBA00022676"/>
    </source>
</evidence>
<dbReference type="InterPro" id="IPR013785">
    <property type="entry name" value="Aldolase_TIM"/>
</dbReference>
<dbReference type="GO" id="GO:0004514">
    <property type="term" value="F:nicotinate-nucleotide diphosphorylase (carboxylating) activity"/>
    <property type="evidence" value="ECO:0007669"/>
    <property type="project" value="UniProtKB-EC"/>
</dbReference>
<sequence>MNWLIIDKLIIEAITEDVPQNDITTEFIISDECNSSIDLIAKENGVIAGLCVFERVFKILGEVNIEFFKKDGDLVCSGESIARLRGKTKHILTGERIALNYLQRMSGIATLTKTYVDKLVGTGVKVLDTRKTTPGMRIFEKYAVKVGGGYNHRYNLSDGVLIKENHISAAGGITRAVNIIRENVSFIKKIEVEIESLNQISEALEVKADIIMLDNMDNETMKKAVDIINKKALVEASGNITVDNILEVAKCGVDYISVGALTHSCRVLDLSMKNLVNN</sequence>
<evidence type="ECO:0000256" key="5">
    <source>
        <dbReference type="ARBA" id="ARBA00011944"/>
    </source>
</evidence>
<dbReference type="InterPro" id="IPR037128">
    <property type="entry name" value="Quinolinate_PRibosylTase_N_sf"/>
</dbReference>
<evidence type="ECO:0000256" key="2">
    <source>
        <dbReference type="ARBA" id="ARBA00004893"/>
    </source>
</evidence>
<accession>A0A1J0GKE6</accession>
<evidence type="ECO:0000256" key="10">
    <source>
        <dbReference type="ARBA" id="ARBA00047445"/>
    </source>
</evidence>
<dbReference type="PIRSF" id="PIRSF006250">
    <property type="entry name" value="NadC_ModD"/>
    <property type="match status" value="1"/>
</dbReference>
<dbReference type="UniPathway" id="UPA00253">
    <property type="reaction ID" value="UER00331"/>
</dbReference>
<dbReference type="Pfam" id="PF01729">
    <property type="entry name" value="QRPTase_C"/>
    <property type="match status" value="1"/>
</dbReference>
<dbReference type="GO" id="GO:0009435">
    <property type="term" value="P:NAD+ biosynthetic process"/>
    <property type="evidence" value="ECO:0007669"/>
    <property type="project" value="UniProtKB-UniPathway"/>
</dbReference>
<feature type="binding site" evidence="13">
    <location>
        <position position="153"/>
    </location>
    <ligand>
        <name>substrate</name>
    </ligand>
</feature>
<dbReference type="KEGG" id="ceu:A7L45_15700"/>
<keyword evidence="7 12" id="KW-0328">Glycosyltransferase</keyword>
<dbReference type="GO" id="GO:0005737">
    <property type="term" value="C:cytoplasm"/>
    <property type="evidence" value="ECO:0007669"/>
    <property type="project" value="TreeGrafter"/>
</dbReference>
<dbReference type="InterPro" id="IPR022412">
    <property type="entry name" value="Quinolinate_PRibosylTrfase_N"/>
</dbReference>
<evidence type="ECO:0000256" key="8">
    <source>
        <dbReference type="ARBA" id="ARBA00022679"/>
    </source>
</evidence>
<reference evidence="17" key="1">
    <citation type="journal article" date="2016" name="Front. Microbiol.">
        <title>Complete Genome Sequence of Clostridium estertheticum DSM 8809, a Microbe Identified in Spoiled Vacuum Packed Beef.</title>
        <authorList>
            <person name="Yu Z."/>
            <person name="Gunn L."/>
            <person name="Brennan E."/>
            <person name="Reid R."/>
            <person name="Wall P.G."/>
            <person name="Gaora O.P."/>
            <person name="Hurley D."/>
            <person name="Bolton D."/>
            <person name="Fanning S."/>
        </authorList>
    </citation>
    <scope>NUCLEOTIDE SEQUENCE [LARGE SCALE GENOMIC DNA]</scope>
    <source>
        <strain evidence="17">DSM 8809</strain>
    </source>
</reference>
<dbReference type="RefSeq" id="WP_071613710.1">
    <property type="nucleotide sequence ID" value="NZ_CP015756.1"/>
</dbReference>
<dbReference type="STRING" id="1552.A7L45_15700"/>
<feature type="domain" description="Quinolinate phosphoribosyl transferase N-terminal" evidence="15">
    <location>
        <begin position="22"/>
        <end position="106"/>
    </location>
</feature>
<dbReference type="EC" id="2.4.2.19" evidence="5"/>
<dbReference type="InterPro" id="IPR036068">
    <property type="entry name" value="Nicotinate_pribotase-like_C"/>
</dbReference>
<evidence type="ECO:0000313" key="17">
    <source>
        <dbReference type="Proteomes" id="UP000182569"/>
    </source>
</evidence>
<dbReference type="Gene3D" id="3.90.1170.20">
    <property type="entry name" value="Quinolinate phosphoribosyl transferase, N-terminal domain"/>
    <property type="match status" value="1"/>
</dbReference>
<feature type="binding site" evidence="13">
    <location>
        <position position="214"/>
    </location>
    <ligand>
        <name>substrate</name>
    </ligand>
</feature>
<feature type="binding site" evidence="13">
    <location>
        <position position="96"/>
    </location>
    <ligand>
        <name>substrate</name>
    </ligand>
</feature>
<dbReference type="InterPro" id="IPR004393">
    <property type="entry name" value="NadC"/>
</dbReference>
<keyword evidence="17" id="KW-1185">Reference proteome</keyword>
<evidence type="ECO:0000256" key="12">
    <source>
        <dbReference type="PIRNR" id="PIRNR006250"/>
    </source>
</evidence>
<evidence type="ECO:0000256" key="11">
    <source>
        <dbReference type="ARBA" id="ARBA00069173"/>
    </source>
</evidence>
<comment type="pathway">
    <text evidence="2">Cofactor biosynthesis; NAD(+) biosynthesis; nicotinate D-ribonucleotide from quinolinate: step 1/1.</text>
</comment>
<organism evidence="16 17">
    <name type="scientific">Clostridium estertheticum subsp. estertheticum</name>
    <dbReference type="NCBI Taxonomy" id="1552"/>
    <lineage>
        <taxon>Bacteria</taxon>
        <taxon>Bacillati</taxon>
        <taxon>Bacillota</taxon>
        <taxon>Clostridia</taxon>
        <taxon>Eubacteriales</taxon>
        <taxon>Clostridiaceae</taxon>
        <taxon>Clostridium</taxon>
    </lineage>
</organism>
<dbReference type="FunFam" id="3.20.20.70:FF:000030">
    <property type="entry name" value="Nicotinate-nucleotide pyrophosphorylase, carboxylating"/>
    <property type="match status" value="1"/>
</dbReference>
<feature type="binding site" evidence="13">
    <location>
        <begin position="129"/>
        <end position="131"/>
    </location>
    <ligand>
        <name>substrate</name>
    </ligand>
</feature>
<comment type="function">
    <text evidence="1">Involved in the catabolism of quinolinic acid (QA).</text>
</comment>
<evidence type="ECO:0000313" key="16">
    <source>
        <dbReference type="EMBL" id="APC41416.1"/>
    </source>
</evidence>
<feature type="binding site" evidence="13">
    <location>
        <position position="193"/>
    </location>
    <ligand>
        <name>substrate</name>
    </ligand>
</feature>
<name>A0A1J0GKE6_9CLOT</name>
<dbReference type="Proteomes" id="UP000182569">
    <property type="component" value="Chromosome"/>
</dbReference>
<feature type="binding site" evidence="13">
    <location>
        <begin position="237"/>
        <end position="239"/>
    </location>
    <ligand>
        <name>substrate</name>
    </ligand>
</feature>
<dbReference type="CDD" id="cd01572">
    <property type="entry name" value="QPRTase"/>
    <property type="match status" value="1"/>
</dbReference>
<feature type="binding site" evidence="13">
    <location>
        <position position="163"/>
    </location>
    <ligand>
        <name>substrate</name>
    </ligand>
</feature>
<evidence type="ECO:0000256" key="9">
    <source>
        <dbReference type="ARBA" id="ARBA00033102"/>
    </source>
</evidence>
<dbReference type="PANTHER" id="PTHR32179">
    <property type="entry name" value="NICOTINATE-NUCLEOTIDE PYROPHOSPHORYLASE [CARBOXYLATING]"/>
    <property type="match status" value="1"/>
</dbReference>
<evidence type="ECO:0000259" key="14">
    <source>
        <dbReference type="Pfam" id="PF01729"/>
    </source>
</evidence>
<keyword evidence="8 12" id="KW-0808">Transferase</keyword>
<dbReference type="OrthoDB" id="9782546at2"/>
<evidence type="ECO:0000256" key="13">
    <source>
        <dbReference type="PIRSR" id="PIRSR006250-1"/>
    </source>
</evidence>
<comment type="subunit">
    <text evidence="4">Hexamer formed by 3 homodimers.</text>
</comment>
<dbReference type="EMBL" id="CP015756">
    <property type="protein sequence ID" value="APC41416.1"/>
    <property type="molecule type" value="Genomic_DNA"/>
</dbReference>
<evidence type="ECO:0000256" key="1">
    <source>
        <dbReference type="ARBA" id="ARBA00003237"/>
    </source>
</evidence>
<dbReference type="AlphaFoldDB" id="A0A1J0GKE6"/>
<comment type="catalytic activity">
    <reaction evidence="10">
        <text>nicotinate beta-D-ribonucleotide + CO2 + diphosphate = quinolinate + 5-phospho-alpha-D-ribose 1-diphosphate + 2 H(+)</text>
        <dbReference type="Rhea" id="RHEA:12733"/>
        <dbReference type="ChEBI" id="CHEBI:15378"/>
        <dbReference type="ChEBI" id="CHEBI:16526"/>
        <dbReference type="ChEBI" id="CHEBI:29959"/>
        <dbReference type="ChEBI" id="CHEBI:33019"/>
        <dbReference type="ChEBI" id="CHEBI:57502"/>
        <dbReference type="ChEBI" id="CHEBI:58017"/>
        <dbReference type="EC" id="2.4.2.19"/>
    </reaction>
</comment>
<dbReference type="FunFam" id="3.90.1170.20:FF:000001">
    <property type="entry name" value="Nicotinate-nucleotide diphosphorylase (Carboxylating)"/>
    <property type="match status" value="1"/>
</dbReference>
<dbReference type="SUPFAM" id="SSF54675">
    <property type="entry name" value="Nicotinate/Quinolinate PRTase N-terminal domain-like"/>
    <property type="match status" value="1"/>
</dbReference>